<proteinExistence type="predicted"/>
<dbReference type="Proteomes" id="UP001152888">
    <property type="component" value="Unassembled WGS sequence"/>
</dbReference>
<sequence>MSSGVIITGCIPPASRAKLNCTLLTYPPSSSRCPSWGSHSGGMYPLRDIDDLTYRHREPTEHTRETHKAQCQTTCSSSSSMFKR</sequence>
<dbReference type="EMBL" id="CAKOFQ010007192">
    <property type="protein sequence ID" value="CAH1994189.1"/>
    <property type="molecule type" value="Genomic_DNA"/>
</dbReference>
<dbReference type="AlphaFoldDB" id="A0A9P0LJI1"/>
<feature type="compositionally biased region" description="Low complexity" evidence="1">
    <location>
        <begin position="70"/>
        <end position="84"/>
    </location>
</feature>
<feature type="compositionally biased region" description="Basic and acidic residues" evidence="1">
    <location>
        <begin position="58"/>
        <end position="68"/>
    </location>
</feature>
<dbReference type="OrthoDB" id="10416173at2759"/>
<protein>
    <submittedName>
        <fullName evidence="2">Uncharacterized protein</fullName>
    </submittedName>
</protein>
<evidence type="ECO:0000256" key="1">
    <source>
        <dbReference type="SAM" id="MobiDB-lite"/>
    </source>
</evidence>
<reference evidence="2" key="1">
    <citation type="submission" date="2022-03" db="EMBL/GenBank/DDBJ databases">
        <authorList>
            <person name="Sayadi A."/>
        </authorList>
    </citation>
    <scope>NUCLEOTIDE SEQUENCE</scope>
</reference>
<organism evidence="2 3">
    <name type="scientific">Acanthoscelides obtectus</name>
    <name type="common">Bean weevil</name>
    <name type="synonym">Bruchus obtectus</name>
    <dbReference type="NCBI Taxonomy" id="200917"/>
    <lineage>
        <taxon>Eukaryota</taxon>
        <taxon>Metazoa</taxon>
        <taxon>Ecdysozoa</taxon>
        <taxon>Arthropoda</taxon>
        <taxon>Hexapoda</taxon>
        <taxon>Insecta</taxon>
        <taxon>Pterygota</taxon>
        <taxon>Neoptera</taxon>
        <taxon>Endopterygota</taxon>
        <taxon>Coleoptera</taxon>
        <taxon>Polyphaga</taxon>
        <taxon>Cucujiformia</taxon>
        <taxon>Chrysomeloidea</taxon>
        <taxon>Chrysomelidae</taxon>
        <taxon>Bruchinae</taxon>
        <taxon>Bruchini</taxon>
        <taxon>Acanthoscelides</taxon>
    </lineage>
</organism>
<name>A0A9P0LJI1_ACAOB</name>
<evidence type="ECO:0000313" key="2">
    <source>
        <dbReference type="EMBL" id="CAH1994189.1"/>
    </source>
</evidence>
<gene>
    <name evidence="2" type="ORF">ACAOBT_LOCUS21963</name>
</gene>
<feature type="region of interest" description="Disordered" evidence="1">
    <location>
        <begin position="58"/>
        <end position="84"/>
    </location>
</feature>
<accession>A0A9P0LJI1</accession>
<comment type="caution">
    <text evidence="2">The sequence shown here is derived from an EMBL/GenBank/DDBJ whole genome shotgun (WGS) entry which is preliminary data.</text>
</comment>
<evidence type="ECO:0000313" key="3">
    <source>
        <dbReference type="Proteomes" id="UP001152888"/>
    </source>
</evidence>
<keyword evidence="3" id="KW-1185">Reference proteome</keyword>